<feature type="region of interest" description="Disordered" evidence="1">
    <location>
        <begin position="93"/>
        <end position="112"/>
    </location>
</feature>
<dbReference type="Proteomes" id="UP000054560">
    <property type="component" value="Unassembled WGS sequence"/>
</dbReference>
<accession>A0A0L0FLQ0</accession>
<dbReference type="EMBL" id="KQ242662">
    <property type="protein sequence ID" value="KNC77680.1"/>
    <property type="molecule type" value="Genomic_DNA"/>
</dbReference>
<sequence length="135" mass="13919">MDVHGDNRNVKSSLASDVGPPASATVTLQVERLNGTQHGSSQTLFNITPDVYGTFRADIDAQAPVLAPAAPASPPAPEQEARLVADTVRVGECPGATSDEAMDLDGGGTPCLDDDTQPIEGDSISQASFMVNGRV</sequence>
<dbReference type="AlphaFoldDB" id="A0A0L0FLQ0"/>
<gene>
    <name evidence="2" type="ORF">SARC_09864</name>
</gene>
<evidence type="ECO:0000313" key="3">
    <source>
        <dbReference type="Proteomes" id="UP000054560"/>
    </source>
</evidence>
<evidence type="ECO:0000313" key="2">
    <source>
        <dbReference type="EMBL" id="KNC77680.1"/>
    </source>
</evidence>
<name>A0A0L0FLQ0_9EUKA</name>
<dbReference type="RefSeq" id="XP_014151582.1">
    <property type="nucleotide sequence ID" value="XM_014296107.1"/>
</dbReference>
<organism evidence="2 3">
    <name type="scientific">Sphaeroforma arctica JP610</name>
    <dbReference type="NCBI Taxonomy" id="667725"/>
    <lineage>
        <taxon>Eukaryota</taxon>
        <taxon>Ichthyosporea</taxon>
        <taxon>Ichthyophonida</taxon>
        <taxon>Sphaeroforma</taxon>
    </lineage>
</organism>
<protein>
    <submittedName>
        <fullName evidence="2">Uncharacterized protein</fullName>
    </submittedName>
</protein>
<evidence type="ECO:0000256" key="1">
    <source>
        <dbReference type="SAM" id="MobiDB-lite"/>
    </source>
</evidence>
<keyword evidence="3" id="KW-1185">Reference proteome</keyword>
<reference evidence="2 3" key="1">
    <citation type="submission" date="2011-02" db="EMBL/GenBank/DDBJ databases">
        <title>The Genome Sequence of Sphaeroforma arctica JP610.</title>
        <authorList>
            <consortium name="The Broad Institute Genome Sequencing Platform"/>
            <person name="Russ C."/>
            <person name="Cuomo C."/>
            <person name="Young S.K."/>
            <person name="Zeng Q."/>
            <person name="Gargeya S."/>
            <person name="Alvarado L."/>
            <person name="Berlin A."/>
            <person name="Chapman S.B."/>
            <person name="Chen Z."/>
            <person name="Freedman E."/>
            <person name="Gellesch M."/>
            <person name="Goldberg J."/>
            <person name="Griggs A."/>
            <person name="Gujja S."/>
            <person name="Heilman E."/>
            <person name="Heiman D."/>
            <person name="Howarth C."/>
            <person name="Mehta T."/>
            <person name="Neiman D."/>
            <person name="Pearson M."/>
            <person name="Roberts A."/>
            <person name="Saif S."/>
            <person name="Shea T."/>
            <person name="Shenoy N."/>
            <person name="Sisk P."/>
            <person name="Stolte C."/>
            <person name="Sykes S."/>
            <person name="White J."/>
            <person name="Yandava C."/>
            <person name="Burger G."/>
            <person name="Gray M.W."/>
            <person name="Holland P.W.H."/>
            <person name="King N."/>
            <person name="Lang F.B.F."/>
            <person name="Roger A.J."/>
            <person name="Ruiz-Trillo I."/>
            <person name="Haas B."/>
            <person name="Nusbaum C."/>
            <person name="Birren B."/>
        </authorList>
    </citation>
    <scope>NUCLEOTIDE SEQUENCE [LARGE SCALE GENOMIC DNA]</scope>
    <source>
        <strain evidence="2 3">JP610</strain>
    </source>
</reference>
<feature type="region of interest" description="Disordered" evidence="1">
    <location>
        <begin position="1"/>
        <end position="22"/>
    </location>
</feature>
<dbReference type="GeneID" id="25910368"/>
<proteinExistence type="predicted"/>